<gene>
    <name evidence="1" type="ORF">CX676_05435</name>
</gene>
<organism evidence="1 2">
    <name type="scientific">Paracoccus zhejiangensis</name>
    <dbReference type="NCBI Taxonomy" id="1077935"/>
    <lineage>
        <taxon>Bacteria</taxon>
        <taxon>Pseudomonadati</taxon>
        <taxon>Pseudomonadota</taxon>
        <taxon>Alphaproteobacteria</taxon>
        <taxon>Rhodobacterales</taxon>
        <taxon>Paracoccaceae</taxon>
        <taxon>Paracoccus</taxon>
    </lineage>
</organism>
<proteinExistence type="predicted"/>
<evidence type="ECO:0000313" key="2">
    <source>
        <dbReference type="Proteomes" id="UP000234530"/>
    </source>
</evidence>
<accession>A0A2H5EWJ5</accession>
<keyword evidence="2" id="KW-1185">Reference proteome</keyword>
<dbReference type="Proteomes" id="UP000234530">
    <property type="component" value="Chromosome"/>
</dbReference>
<sequence length="66" mass="7179">MTGDKTMAKHMTTSPRTDRLADEAIDQMFGYYSRETQFGLRAANDGNRVISELDAAGAILAAKRAA</sequence>
<dbReference type="KEGG" id="pzh:CX676_05435"/>
<dbReference type="RefSeq" id="WP_101751713.1">
    <property type="nucleotide sequence ID" value="NZ_CP025430.1"/>
</dbReference>
<evidence type="ECO:0000313" key="1">
    <source>
        <dbReference type="EMBL" id="AUH63671.1"/>
    </source>
</evidence>
<dbReference type="OrthoDB" id="7776810at2"/>
<protein>
    <submittedName>
        <fullName evidence="1">Uncharacterized protein</fullName>
    </submittedName>
</protein>
<dbReference type="EMBL" id="CP025430">
    <property type="protein sequence ID" value="AUH63671.1"/>
    <property type="molecule type" value="Genomic_DNA"/>
</dbReference>
<reference evidence="1 2" key="1">
    <citation type="journal article" date="2013" name="Antonie Van Leeuwenhoek">
        <title>Paracoccus zhejiangensis sp. nov., isolated from activated sludge in wastewater-treatment system.</title>
        <authorList>
            <person name="Wu Z.G."/>
            <person name="Zhang D.F."/>
            <person name="Liu Y.L."/>
            <person name="Wang F."/>
            <person name="Jiang X."/>
            <person name="Li C."/>
            <person name="Li S.P."/>
            <person name="Hong Q."/>
            <person name="Li W.J."/>
        </authorList>
    </citation>
    <scope>NUCLEOTIDE SEQUENCE [LARGE SCALE GENOMIC DNA]</scope>
    <source>
        <strain evidence="1 2">J6</strain>
    </source>
</reference>
<dbReference type="AlphaFoldDB" id="A0A2H5EWJ5"/>
<name>A0A2H5EWJ5_9RHOB</name>